<evidence type="ECO:0000259" key="7">
    <source>
        <dbReference type="Pfam" id="PF17846"/>
    </source>
</evidence>
<comment type="similarity">
    <text evidence="4">Belongs to the 5'-3' exonuclease family.</text>
</comment>
<feature type="domain" description="Xrn1 N-terminal" evidence="6">
    <location>
        <begin position="1"/>
        <end position="192"/>
    </location>
</feature>
<keyword evidence="5" id="KW-0812">Transmembrane</keyword>
<evidence type="ECO:0000256" key="3">
    <source>
        <dbReference type="ARBA" id="ARBA00022839"/>
    </source>
</evidence>
<name>A0A1I7XBF7_HETBA</name>
<dbReference type="GO" id="GO:0005634">
    <property type="term" value="C:nucleus"/>
    <property type="evidence" value="ECO:0007669"/>
    <property type="project" value="TreeGrafter"/>
</dbReference>
<dbReference type="InterPro" id="IPR004859">
    <property type="entry name" value="Xrn1_N"/>
</dbReference>
<keyword evidence="8" id="KW-1185">Reference proteome</keyword>
<dbReference type="Gene3D" id="1.25.40.1050">
    <property type="match status" value="1"/>
</dbReference>
<evidence type="ECO:0000313" key="9">
    <source>
        <dbReference type="WBParaSite" id="Hba_14852"/>
    </source>
</evidence>
<evidence type="ECO:0000256" key="5">
    <source>
        <dbReference type="SAM" id="Phobius"/>
    </source>
</evidence>
<dbReference type="Pfam" id="PF17846">
    <property type="entry name" value="XRN_M"/>
    <property type="match status" value="1"/>
</dbReference>
<keyword evidence="2" id="KW-0378">Hydrolase</keyword>
<dbReference type="GO" id="GO:0016075">
    <property type="term" value="P:rRNA catabolic process"/>
    <property type="evidence" value="ECO:0007669"/>
    <property type="project" value="TreeGrafter"/>
</dbReference>
<accession>A0A1I7XBF7</accession>
<dbReference type="Pfam" id="PF03159">
    <property type="entry name" value="XRN_N"/>
    <property type="match status" value="1"/>
</dbReference>
<reference evidence="9" key="1">
    <citation type="submission" date="2016-11" db="UniProtKB">
        <authorList>
            <consortium name="WormBaseParasite"/>
        </authorList>
    </citation>
    <scope>IDENTIFICATION</scope>
</reference>
<keyword evidence="3" id="KW-0269">Exonuclease</keyword>
<dbReference type="CDD" id="cd18673">
    <property type="entry name" value="PIN_XRN1-2-like"/>
    <property type="match status" value="1"/>
</dbReference>
<keyword evidence="5" id="KW-1133">Transmembrane helix</keyword>
<evidence type="ECO:0000259" key="6">
    <source>
        <dbReference type="Pfam" id="PF03159"/>
    </source>
</evidence>
<evidence type="ECO:0000256" key="2">
    <source>
        <dbReference type="ARBA" id="ARBA00022801"/>
    </source>
</evidence>
<protein>
    <submittedName>
        <fullName evidence="9">5'-3' exoribonuclease 1</fullName>
    </submittedName>
</protein>
<feature type="domain" description="Xrn1 helical" evidence="7">
    <location>
        <begin position="426"/>
        <end position="503"/>
    </location>
</feature>
<dbReference type="WBParaSite" id="Hba_14852">
    <property type="protein sequence ID" value="Hba_14852"/>
    <property type="gene ID" value="Hba_14852"/>
</dbReference>
<evidence type="ECO:0000256" key="1">
    <source>
        <dbReference type="ARBA" id="ARBA00022722"/>
    </source>
</evidence>
<dbReference type="PANTHER" id="PTHR12341:SF7">
    <property type="entry name" value="5'-3' EXORIBONUCLEASE 1"/>
    <property type="match status" value="1"/>
</dbReference>
<organism evidence="8 9">
    <name type="scientific">Heterorhabditis bacteriophora</name>
    <name type="common">Entomopathogenic nematode worm</name>
    <dbReference type="NCBI Taxonomy" id="37862"/>
    <lineage>
        <taxon>Eukaryota</taxon>
        <taxon>Metazoa</taxon>
        <taxon>Ecdysozoa</taxon>
        <taxon>Nematoda</taxon>
        <taxon>Chromadorea</taxon>
        <taxon>Rhabditida</taxon>
        <taxon>Rhabditina</taxon>
        <taxon>Rhabditomorpha</taxon>
        <taxon>Strongyloidea</taxon>
        <taxon>Heterorhabditidae</taxon>
        <taxon>Heterorhabditis</taxon>
    </lineage>
</organism>
<dbReference type="Proteomes" id="UP000095283">
    <property type="component" value="Unplaced"/>
</dbReference>
<proteinExistence type="inferred from homology"/>
<dbReference type="GO" id="GO:0000956">
    <property type="term" value="P:nuclear-transcribed mRNA catabolic process"/>
    <property type="evidence" value="ECO:0007669"/>
    <property type="project" value="TreeGrafter"/>
</dbReference>
<dbReference type="AlphaFoldDB" id="A0A1I7XBF7"/>
<keyword evidence="5" id="KW-0472">Membrane</keyword>
<evidence type="ECO:0000313" key="8">
    <source>
        <dbReference type="Proteomes" id="UP000095283"/>
    </source>
</evidence>
<dbReference type="PANTHER" id="PTHR12341">
    <property type="entry name" value="5'-&gt;3' EXORIBONUCLEASE"/>
    <property type="match status" value="1"/>
</dbReference>
<sequence>MNGIIHNCSHPNDDDVTFRITEEQIFEDVFAYIEKLFLIIRPRKVFFMAIDGVAPRAKMNQQRARRFMSARTAQEQLDRAKKKGQDIPNEKRFDPNCITPGTYFMTELHKRLSLWVENKVNSDPTWQGLRIYISGHDCPGEGEHKIMDFIRAERSVDGYDPNTRHCMYGLDADLLMLGICSHEPHFSLLREEVKFNRPIRTVKGKKREHIKRDNPSEITFHLLHLSLLREYLAWEFHPVKIFLKAFARNDQRCFLQSMEDADFMRSKTNKMHEDLVDEDNLVAFQDWNISDSSTSTEELSTETSESDAAFVSSDEEEEVGQTAVDNTNVLADFDPIEDEFSEALSLAHFKEMDDKDFENDVQNCWTKTTSNLFRRHKRDYYKEKMKRSCVNKQKVMYEQYSGIFIIIIMDVCLGIGLFVLHLLFTEELMCNSESPIADFYPTDFETDLNGKKNDWEAVVLIPFIDEKRLLEAINSLSNKLSEEENCRNTHGGHLLFTWDVSKKSGERTTYFIWVLYSGYM</sequence>
<dbReference type="GO" id="GO:0003723">
    <property type="term" value="F:RNA binding"/>
    <property type="evidence" value="ECO:0007669"/>
    <property type="project" value="TreeGrafter"/>
</dbReference>
<feature type="transmembrane region" description="Helical" evidence="5">
    <location>
        <begin position="400"/>
        <end position="424"/>
    </location>
</feature>
<dbReference type="Gene3D" id="3.40.50.12390">
    <property type="match status" value="2"/>
</dbReference>
<dbReference type="InterPro" id="IPR027073">
    <property type="entry name" value="5_3_exoribonuclease"/>
</dbReference>
<keyword evidence="1" id="KW-0540">Nuclease</keyword>
<evidence type="ECO:0000256" key="4">
    <source>
        <dbReference type="ARBA" id="ARBA00038299"/>
    </source>
</evidence>
<dbReference type="GO" id="GO:0004534">
    <property type="term" value="F:5'-3' RNA exonuclease activity"/>
    <property type="evidence" value="ECO:0007669"/>
    <property type="project" value="TreeGrafter"/>
</dbReference>
<dbReference type="InterPro" id="IPR041412">
    <property type="entry name" value="Xrn1_helical"/>
</dbReference>